<dbReference type="RefSeq" id="WP_216940433.1">
    <property type="nucleotide sequence ID" value="NZ_CP077062.1"/>
</dbReference>
<evidence type="ECO:0000313" key="2">
    <source>
        <dbReference type="EMBL" id="QWZ08729.1"/>
    </source>
</evidence>
<reference evidence="2" key="1">
    <citation type="submission" date="2021-06" db="EMBL/GenBank/DDBJ databases">
        <title>Complete genome sequence of Nocardioides sp. G188.</title>
        <authorList>
            <person name="Im W.-T."/>
        </authorList>
    </citation>
    <scope>NUCLEOTIDE SEQUENCE</scope>
    <source>
        <strain evidence="2">G188</strain>
    </source>
</reference>
<keyword evidence="2" id="KW-0067">ATP-binding</keyword>
<dbReference type="PANTHER" id="PTHR35526:SF3">
    <property type="entry name" value="ANTI-SIGMA-F FACTOR RSBW"/>
    <property type="match status" value="1"/>
</dbReference>
<dbReference type="Proteomes" id="UP000683575">
    <property type="component" value="Chromosome"/>
</dbReference>
<gene>
    <name evidence="2" type="ORF">KRR39_02415</name>
</gene>
<dbReference type="KEGG" id="nps:KRR39_02415"/>
<evidence type="ECO:0000313" key="3">
    <source>
        <dbReference type="Proteomes" id="UP000683575"/>
    </source>
</evidence>
<sequence>MQQAEFASNSASAAMAREFVTAHLEEHHLPDLVEDVRLVVSELATNAIRHARTPFTVILRGDPTSLLLTVRDGSPLAPLMVIAQVMDTRGRGVAIVAALSQRWGSSTASDGAKSVWARFDRHRSPSGS</sequence>
<protein>
    <submittedName>
        <fullName evidence="2">ATP-binding protein</fullName>
    </submittedName>
</protein>
<proteinExistence type="predicted"/>
<feature type="domain" description="Histidine kinase/HSP90-like ATPase" evidence="1">
    <location>
        <begin position="7"/>
        <end position="118"/>
    </location>
</feature>
<accession>A0A975SZB2</accession>
<dbReference type="GO" id="GO:0005524">
    <property type="term" value="F:ATP binding"/>
    <property type="evidence" value="ECO:0007669"/>
    <property type="project" value="UniProtKB-KW"/>
</dbReference>
<evidence type="ECO:0000259" key="1">
    <source>
        <dbReference type="Pfam" id="PF13581"/>
    </source>
</evidence>
<dbReference type="PANTHER" id="PTHR35526">
    <property type="entry name" value="ANTI-SIGMA-F FACTOR RSBW-RELATED"/>
    <property type="match status" value="1"/>
</dbReference>
<dbReference type="AlphaFoldDB" id="A0A975SZB2"/>
<dbReference type="EMBL" id="CP077062">
    <property type="protein sequence ID" value="QWZ08729.1"/>
    <property type="molecule type" value="Genomic_DNA"/>
</dbReference>
<keyword evidence="2" id="KW-0547">Nucleotide-binding</keyword>
<dbReference type="InterPro" id="IPR003594">
    <property type="entry name" value="HATPase_dom"/>
</dbReference>
<name>A0A975SZB2_9ACTN</name>
<dbReference type="CDD" id="cd16936">
    <property type="entry name" value="HATPase_RsbW-like"/>
    <property type="match status" value="1"/>
</dbReference>
<keyword evidence="3" id="KW-1185">Reference proteome</keyword>
<organism evidence="2 3">
    <name type="scientific">Nocardioides panacis</name>
    <dbReference type="NCBI Taxonomy" id="2849501"/>
    <lineage>
        <taxon>Bacteria</taxon>
        <taxon>Bacillati</taxon>
        <taxon>Actinomycetota</taxon>
        <taxon>Actinomycetes</taxon>
        <taxon>Propionibacteriales</taxon>
        <taxon>Nocardioidaceae</taxon>
        <taxon>Nocardioides</taxon>
    </lineage>
</organism>
<dbReference type="Pfam" id="PF13581">
    <property type="entry name" value="HATPase_c_2"/>
    <property type="match status" value="1"/>
</dbReference>
<dbReference type="InterPro" id="IPR050267">
    <property type="entry name" value="Anti-sigma-factor_SerPK"/>
</dbReference>